<feature type="compositionally biased region" description="Low complexity" evidence="7">
    <location>
        <begin position="97"/>
        <end position="114"/>
    </location>
</feature>
<reference evidence="8 9" key="1">
    <citation type="journal article" date="2013" name="PLoS Genet.">
        <title>The genome and development-dependent transcriptomes of Pyronema confluens: a window into fungal evolution.</title>
        <authorList>
            <person name="Traeger S."/>
            <person name="Altegoer F."/>
            <person name="Freitag M."/>
            <person name="Gabaldon T."/>
            <person name="Kempken F."/>
            <person name="Kumar A."/>
            <person name="Marcet-Houben M."/>
            <person name="Poggeler S."/>
            <person name="Stajich J.E."/>
            <person name="Nowrousian M."/>
        </authorList>
    </citation>
    <scope>NUCLEOTIDE SEQUENCE [LARGE SCALE GENOMIC DNA]</scope>
    <source>
        <strain evidence="9">CBS 100304</strain>
        <tissue evidence="8">Vegetative mycelium</tissue>
    </source>
</reference>
<feature type="compositionally biased region" description="Basic residues" evidence="7">
    <location>
        <begin position="605"/>
        <end position="614"/>
    </location>
</feature>
<evidence type="ECO:0000256" key="5">
    <source>
        <dbReference type="ARBA" id="ARBA00022801"/>
    </source>
</evidence>
<dbReference type="PANTHER" id="PTHR31290">
    <property type="entry name" value="UV-DAMAGE ENDONUCLEASE"/>
    <property type="match status" value="1"/>
</dbReference>
<feature type="region of interest" description="Disordered" evidence="7">
    <location>
        <begin position="492"/>
        <end position="529"/>
    </location>
</feature>
<sequence>MTPKRKRNAPSQSLSTAILDGEPDRVGSPADIPGNEEPADPSILSEPPTSQSYVEDDSDAFSPDHEPSSAESEHEDYAPSSPEVTKKKSPAKKSPAKKGAAATTTKGKGAAKAGDGSPEKKKAPPRKKMVTKTVIGEEGEEMQIREEEERQTEREPQWNTEIVPIPWKGRIGYACLNTYLRTSFPPIFCSRTCRIDTILKQGDFKTHGLPYIQGLSLDNVRDLSKIIRWNEKYNIKFLRGFERDVPFASHPKYGYDLEFAKEELENAGRLAMEYGHRLTTHPGQFTQLGSPRKEVIEASKKDLEYHSQMLKGLGMTGQSDRDAVMILHMGGMFGDKGETLQRFRDNYKTLSEDVKNRLVLENDDVIWSVHDLLPICEELNIPMVLDYHHHNIIHDPSLRAGTLDILPLLPRIAATWSKKNITQKQHYSEPCEGAITGREMRKHSPRVAVLPPCDPTMDLMIEAKDKEQAVFELYKTYNICGYSDGLFNEVIPHKRTDDNRPGKKLTKKQIKEGMKEEVKDEVPEDEVGMGGSERRVYWPLGCEHWLSPEKRVINRKPKDELEDGEIEAEPKKPSPKKRSPRKGKTVKDEEEMGVKAAVNSSPVKKPARKTRKKAAVKEEDEAMEEAHEEAASSPAKKPARKPRGKKAIKAEEVDEAQSSPAKPTRTPRKKALVMKSEEPEDSAELNMPMQEETSPIKATLHVKGVDQQAIPPSAVDSPATMLTPPKSGDKSEEGLDDISKINVRFNSMPPSPVESELSDPPLSDSEENVSGKQEGVFREASSWVQEVEHSNVGGTTGRRRRVVA</sequence>
<dbReference type="InterPro" id="IPR036237">
    <property type="entry name" value="Xyl_isomerase-like_sf"/>
</dbReference>
<dbReference type="Pfam" id="PF03851">
    <property type="entry name" value="UvdE"/>
    <property type="match status" value="1"/>
</dbReference>
<dbReference type="GO" id="GO:0043504">
    <property type="term" value="P:mitochondrial DNA repair"/>
    <property type="evidence" value="ECO:0007669"/>
    <property type="project" value="TreeGrafter"/>
</dbReference>
<feature type="compositionally biased region" description="Basic and acidic residues" evidence="7">
    <location>
        <begin position="509"/>
        <end position="521"/>
    </location>
</feature>
<name>U4L5C4_PYROM</name>
<evidence type="ECO:0000256" key="1">
    <source>
        <dbReference type="ARBA" id="ARBA00022722"/>
    </source>
</evidence>
<dbReference type="GO" id="GO:0006289">
    <property type="term" value="P:nucleotide-excision repair"/>
    <property type="evidence" value="ECO:0007669"/>
    <property type="project" value="InterPro"/>
</dbReference>
<evidence type="ECO:0000256" key="2">
    <source>
        <dbReference type="ARBA" id="ARBA00022759"/>
    </source>
</evidence>
<dbReference type="PANTHER" id="PTHR31290:SF5">
    <property type="entry name" value="UV-DAMAGE ENDONUCLEASE"/>
    <property type="match status" value="1"/>
</dbReference>
<dbReference type="GO" id="GO:0005634">
    <property type="term" value="C:nucleus"/>
    <property type="evidence" value="ECO:0007669"/>
    <property type="project" value="TreeGrafter"/>
</dbReference>
<evidence type="ECO:0000256" key="3">
    <source>
        <dbReference type="ARBA" id="ARBA00022763"/>
    </source>
</evidence>
<feature type="compositionally biased region" description="Basic and acidic residues" evidence="7">
    <location>
        <begin position="727"/>
        <end position="739"/>
    </location>
</feature>
<dbReference type="GO" id="GO:0016787">
    <property type="term" value="F:hydrolase activity"/>
    <property type="evidence" value="ECO:0007669"/>
    <property type="project" value="UniProtKB-KW"/>
</dbReference>
<keyword evidence="5" id="KW-0378">Hydrolase</keyword>
<evidence type="ECO:0000313" key="9">
    <source>
        <dbReference type="Proteomes" id="UP000018144"/>
    </source>
</evidence>
<gene>
    <name evidence="8" type="ORF">PCON_11841</name>
</gene>
<dbReference type="SUPFAM" id="SSF51658">
    <property type="entry name" value="Xylose isomerase-like"/>
    <property type="match status" value="1"/>
</dbReference>
<feature type="compositionally biased region" description="Basic residues" evidence="7">
    <location>
        <begin position="637"/>
        <end position="647"/>
    </location>
</feature>
<feature type="compositionally biased region" description="Basic residues" evidence="7">
    <location>
        <begin position="87"/>
        <end position="96"/>
    </location>
</feature>
<keyword evidence="9" id="KW-1185">Reference proteome</keyword>
<protein>
    <submittedName>
        <fullName evidence="8">Similar to UV-damage endonuclease acc. no. Q01408</fullName>
    </submittedName>
</protein>
<organism evidence="8 9">
    <name type="scientific">Pyronema omphalodes (strain CBS 100304)</name>
    <name type="common">Pyronema confluens</name>
    <dbReference type="NCBI Taxonomy" id="1076935"/>
    <lineage>
        <taxon>Eukaryota</taxon>
        <taxon>Fungi</taxon>
        <taxon>Dikarya</taxon>
        <taxon>Ascomycota</taxon>
        <taxon>Pezizomycotina</taxon>
        <taxon>Pezizomycetes</taxon>
        <taxon>Pezizales</taxon>
        <taxon>Pyronemataceae</taxon>
        <taxon>Pyronema</taxon>
    </lineage>
</organism>
<dbReference type="Proteomes" id="UP000018144">
    <property type="component" value="Unassembled WGS sequence"/>
</dbReference>
<feature type="compositionally biased region" description="Basic residues" evidence="7">
    <location>
        <begin position="573"/>
        <end position="584"/>
    </location>
</feature>
<feature type="region of interest" description="Disordered" evidence="7">
    <location>
        <begin position="1"/>
        <end position="130"/>
    </location>
</feature>
<keyword evidence="3" id="KW-0227">DNA damage</keyword>
<dbReference type="OrthoDB" id="541883at2759"/>
<dbReference type="AlphaFoldDB" id="U4L5C4"/>
<evidence type="ECO:0000256" key="4">
    <source>
        <dbReference type="ARBA" id="ARBA00022769"/>
    </source>
</evidence>
<dbReference type="GO" id="GO:0009411">
    <property type="term" value="P:response to UV"/>
    <property type="evidence" value="ECO:0007669"/>
    <property type="project" value="InterPro"/>
</dbReference>
<dbReference type="InterPro" id="IPR004601">
    <property type="entry name" value="UvdE"/>
</dbReference>
<dbReference type="eggNOG" id="ENOG502QTMI">
    <property type="taxonomic scope" value="Eukaryota"/>
</dbReference>
<proteinExistence type="predicted"/>
<feature type="compositionally biased region" description="Basic and acidic residues" evidence="7">
    <location>
        <begin position="492"/>
        <end position="501"/>
    </location>
</feature>
<feature type="region of interest" description="Disordered" evidence="7">
    <location>
        <begin position="556"/>
        <end position="804"/>
    </location>
</feature>
<dbReference type="STRING" id="1076935.U4L5C4"/>
<keyword evidence="1" id="KW-0540">Nuclease</keyword>
<evidence type="ECO:0000256" key="6">
    <source>
        <dbReference type="ARBA" id="ARBA00023204"/>
    </source>
</evidence>
<feature type="compositionally biased region" description="Basic and acidic residues" evidence="7">
    <location>
        <begin position="62"/>
        <end position="77"/>
    </location>
</feature>
<accession>U4L5C4</accession>
<dbReference type="NCBIfam" id="TIGR00629">
    <property type="entry name" value="uvde"/>
    <property type="match status" value="1"/>
</dbReference>
<dbReference type="EMBL" id="HF935685">
    <property type="protein sequence ID" value="CCX12247.1"/>
    <property type="molecule type" value="Genomic_DNA"/>
</dbReference>
<keyword evidence="2 8" id="KW-0255">Endonuclease</keyword>
<dbReference type="GO" id="GO:0004519">
    <property type="term" value="F:endonuclease activity"/>
    <property type="evidence" value="ECO:0007669"/>
    <property type="project" value="UniProtKB-KW"/>
</dbReference>
<evidence type="ECO:0000313" key="8">
    <source>
        <dbReference type="EMBL" id="CCX12247.1"/>
    </source>
</evidence>
<dbReference type="Gene3D" id="3.20.20.150">
    <property type="entry name" value="Divalent-metal-dependent TIM barrel enzymes"/>
    <property type="match status" value="1"/>
</dbReference>
<keyword evidence="4" id="KW-0228">DNA excision</keyword>
<dbReference type="GO" id="GO:0005739">
    <property type="term" value="C:mitochondrion"/>
    <property type="evidence" value="ECO:0007669"/>
    <property type="project" value="TreeGrafter"/>
</dbReference>
<keyword evidence="6" id="KW-0234">DNA repair</keyword>
<evidence type="ECO:0000256" key="7">
    <source>
        <dbReference type="SAM" id="MobiDB-lite"/>
    </source>
</evidence>